<evidence type="ECO:0000259" key="3">
    <source>
        <dbReference type="Pfam" id="PF01471"/>
    </source>
</evidence>
<feature type="coiled-coil region" evidence="1">
    <location>
        <begin position="26"/>
        <end position="53"/>
    </location>
</feature>
<reference evidence="4 5" key="1">
    <citation type="journal article" date="2016" name="Nat. Commun.">
        <title>Thousands of microbial genomes shed light on interconnected biogeochemical processes in an aquifer system.</title>
        <authorList>
            <person name="Anantharaman K."/>
            <person name="Brown C.T."/>
            <person name="Hug L.A."/>
            <person name="Sharon I."/>
            <person name="Castelle C.J."/>
            <person name="Probst A.J."/>
            <person name="Thomas B.C."/>
            <person name="Singh A."/>
            <person name="Wilkins M.J."/>
            <person name="Karaoz U."/>
            <person name="Brodie E.L."/>
            <person name="Williams K.H."/>
            <person name="Hubbard S.S."/>
            <person name="Banfield J.F."/>
        </authorList>
    </citation>
    <scope>NUCLEOTIDE SEQUENCE [LARGE SCALE GENOMIC DNA]</scope>
</reference>
<dbReference type="Pfam" id="PF01471">
    <property type="entry name" value="PG_binding_1"/>
    <property type="match status" value="1"/>
</dbReference>
<feature type="chain" id="PRO_5009523776" description="Peptidoglycan binding-like domain-containing protein" evidence="2">
    <location>
        <begin position="24"/>
        <end position="508"/>
    </location>
</feature>
<gene>
    <name evidence="4" type="ORF">A2853_03785</name>
</gene>
<dbReference type="Gene3D" id="1.10.101.10">
    <property type="entry name" value="PGBD-like superfamily/PGBD"/>
    <property type="match status" value="1"/>
</dbReference>
<name>A0A1F6D7U4_9BACT</name>
<evidence type="ECO:0000256" key="1">
    <source>
        <dbReference type="SAM" id="Coils"/>
    </source>
</evidence>
<dbReference type="InterPro" id="IPR036366">
    <property type="entry name" value="PGBDSf"/>
</dbReference>
<protein>
    <recommendedName>
        <fullName evidence="3">Peptidoglycan binding-like domain-containing protein</fullName>
    </recommendedName>
</protein>
<dbReference type="InterPro" id="IPR002477">
    <property type="entry name" value="Peptidoglycan-bd-like"/>
</dbReference>
<dbReference type="SUPFAM" id="SSF47090">
    <property type="entry name" value="PGBD-like"/>
    <property type="match status" value="1"/>
</dbReference>
<evidence type="ECO:0000313" key="4">
    <source>
        <dbReference type="EMBL" id="OGG57455.1"/>
    </source>
</evidence>
<dbReference type="PROSITE" id="PS51257">
    <property type="entry name" value="PROKAR_LIPOPROTEIN"/>
    <property type="match status" value="1"/>
</dbReference>
<dbReference type="AlphaFoldDB" id="A0A1F6D7U4"/>
<evidence type="ECO:0000313" key="5">
    <source>
        <dbReference type="Proteomes" id="UP000177958"/>
    </source>
</evidence>
<comment type="caution">
    <text evidence="4">The sequence shown here is derived from an EMBL/GenBank/DDBJ whole genome shotgun (WGS) entry which is preliminary data.</text>
</comment>
<organism evidence="4 5">
    <name type="scientific">Candidatus Kaiserbacteria bacterium RIFCSPHIGHO2_01_FULL_55_17</name>
    <dbReference type="NCBI Taxonomy" id="1798484"/>
    <lineage>
        <taxon>Bacteria</taxon>
        <taxon>Candidatus Kaiseribacteriota</taxon>
    </lineage>
</organism>
<accession>A0A1F6D7U4</accession>
<evidence type="ECO:0000256" key="2">
    <source>
        <dbReference type="SAM" id="SignalP"/>
    </source>
</evidence>
<feature type="signal peptide" evidence="2">
    <location>
        <begin position="1"/>
        <end position="23"/>
    </location>
</feature>
<dbReference type="Proteomes" id="UP000177958">
    <property type="component" value="Unassembled WGS sequence"/>
</dbReference>
<keyword evidence="2" id="KW-0732">Signal</keyword>
<sequence length="508" mass="51838">MREKRAITFLVTFLIACPLVSLALTADELKTQLEEMVGRLTAMKEELQRAQGNTVSSTPAPVLPCLSLGRTLQTGVRGEDVSKLQEFLIAGGYLAKGNVTGYFGVLTGAAVRKWQSERGVVSSGDAASTGFGIVGPKTRAAILASCTPRSSHANSSPSACSAEPPAPVSICTGSWQKAYNTAGCVVGYSCTTDTSAGAVAVSGVSPSITVLTPYAGTVATGGNTLIISWRSSNASPSATVSLSLLNAAGESAGELVRGLAPSGVFVWRVPEGSTECAPNETAFACIERLARCEGSASVCSIQPGTYLVRATLGGTRSTTSAPFQVASTGITDLLQTFVGAPVVPPPTFSTSSAPTVSGSACTYEGQGYAEGTTLSVLCAAGNCPSSGTGYITGACTSGLWCIPYTSYCAKVLTAIDVSAYEGLNAAPIGTGYSVSCPQEGWRAYLSCPYGGCTTGWNICRGGAWVLDTVQQTVIVGMQGPCESGQVWCGIGTGFGCVPQLQCVNGTAF</sequence>
<feature type="domain" description="Peptidoglycan binding-like" evidence="3">
    <location>
        <begin position="77"/>
        <end position="141"/>
    </location>
</feature>
<dbReference type="EMBL" id="MFKX01000026">
    <property type="protein sequence ID" value="OGG57455.1"/>
    <property type="molecule type" value="Genomic_DNA"/>
</dbReference>
<proteinExistence type="predicted"/>
<dbReference type="InterPro" id="IPR036365">
    <property type="entry name" value="PGBD-like_sf"/>
</dbReference>
<keyword evidence="1" id="KW-0175">Coiled coil</keyword>